<accession>I4AH84</accession>
<dbReference type="KEGG" id="fli:Fleli_0862"/>
<dbReference type="eggNOG" id="COG0313">
    <property type="taxonomic scope" value="Bacteria"/>
</dbReference>
<dbReference type="GO" id="GO:0032259">
    <property type="term" value="P:methylation"/>
    <property type="evidence" value="ECO:0007669"/>
    <property type="project" value="UniProtKB-KW"/>
</dbReference>
<dbReference type="CDD" id="cd11649">
    <property type="entry name" value="RsmI_like"/>
    <property type="match status" value="1"/>
</dbReference>
<dbReference type="PIRSF" id="PIRSF005917">
    <property type="entry name" value="MTase_YraL"/>
    <property type="match status" value="1"/>
</dbReference>
<evidence type="ECO:0000313" key="2">
    <source>
        <dbReference type="Proteomes" id="UP000006054"/>
    </source>
</evidence>
<dbReference type="InterPro" id="IPR008189">
    <property type="entry name" value="rRNA_ssu_MeTfrase_I"/>
</dbReference>
<protein>
    <submittedName>
        <fullName evidence="1">Putative methyltransferase</fullName>
    </submittedName>
</protein>
<dbReference type="InterPro" id="IPR014776">
    <property type="entry name" value="4pyrrole_Mease_sub2"/>
</dbReference>
<dbReference type="AlphaFoldDB" id="I4AH84"/>
<keyword evidence="1" id="KW-0489">Methyltransferase</keyword>
<dbReference type="Gene3D" id="3.30.950.10">
    <property type="entry name" value="Methyltransferase, Cobalt-precorrin-4 Transmethylase, Domain 2"/>
    <property type="match status" value="1"/>
</dbReference>
<keyword evidence="2" id="KW-1185">Reference proteome</keyword>
<dbReference type="PANTHER" id="PTHR46111">
    <property type="entry name" value="RIBOSOMAL RNA SMALL SUBUNIT METHYLTRANSFERASE I"/>
    <property type="match status" value="1"/>
</dbReference>
<reference evidence="2" key="1">
    <citation type="submission" date="2012-06" db="EMBL/GenBank/DDBJ databases">
        <title>The complete genome of Flexibacter litoralis DSM 6794.</title>
        <authorList>
            <person name="Lucas S."/>
            <person name="Copeland A."/>
            <person name="Lapidus A."/>
            <person name="Glavina del Rio T."/>
            <person name="Dalin E."/>
            <person name="Tice H."/>
            <person name="Bruce D."/>
            <person name="Goodwin L."/>
            <person name="Pitluck S."/>
            <person name="Peters L."/>
            <person name="Ovchinnikova G."/>
            <person name="Lu M."/>
            <person name="Kyrpides N."/>
            <person name="Mavromatis K."/>
            <person name="Ivanova N."/>
            <person name="Brettin T."/>
            <person name="Detter J.C."/>
            <person name="Han C."/>
            <person name="Larimer F."/>
            <person name="Land M."/>
            <person name="Hauser L."/>
            <person name="Markowitz V."/>
            <person name="Cheng J.-F."/>
            <person name="Hugenholtz P."/>
            <person name="Woyke T."/>
            <person name="Wu D."/>
            <person name="Spring S."/>
            <person name="Lang E."/>
            <person name="Kopitz M."/>
            <person name="Brambilla E."/>
            <person name="Klenk H.-P."/>
            <person name="Eisen J.A."/>
        </authorList>
    </citation>
    <scope>NUCLEOTIDE SEQUENCE [LARGE SCALE GENOMIC DNA]</scope>
    <source>
        <strain evidence="2">ATCC 23117 / DSM 6794 / NBRC 15988 / NCIMB 1366 / Sio-4</strain>
    </source>
</reference>
<dbReference type="PATRIC" id="fig|880071.3.peg.838"/>
<dbReference type="EMBL" id="CP003345">
    <property type="protein sequence ID" value="AFM03319.1"/>
    <property type="molecule type" value="Genomic_DNA"/>
</dbReference>
<dbReference type="GO" id="GO:0008168">
    <property type="term" value="F:methyltransferase activity"/>
    <property type="evidence" value="ECO:0007669"/>
    <property type="project" value="UniProtKB-KW"/>
</dbReference>
<dbReference type="InterPro" id="IPR035996">
    <property type="entry name" value="4pyrrol_Methylase_sf"/>
</dbReference>
<proteinExistence type="predicted"/>
<dbReference type="SUPFAM" id="SSF53790">
    <property type="entry name" value="Tetrapyrrole methylase"/>
    <property type="match status" value="1"/>
</dbReference>
<dbReference type="HOGENOM" id="CLU_044779_4_1_10"/>
<dbReference type="RefSeq" id="WP_014796777.1">
    <property type="nucleotide sequence ID" value="NC_018018.1"/>
</dbReference>
<sequence length="238" mass="26995">MKIYLIPIWLEEGNKESLSQEIPMIIRQTKYFLVENLRTARRFISALKLGVVIDDLVLFQLDKKTTKAELENYFKQIPKKDENNEPTKVGIMSEAGCPGVADPGALAVEYAHKKNIEVVPLVGASSILLALMASGFNGQNFAFHGYLSIDKAKRQNEVKSLEAESKKLKRSQIFMETPYRNNPLLKDILKVLNPKTRLCIASNITSQSQFIKTKMVAEWKKEIPDLHKIPTIFVLYAI</sequence>
<name>I4AH84_BERLS</name>
<dbReference type="InterPro" id="IPR014777">
    <property type="entry name" value="4pyrrole_Mease_sub1"/>
</dbReference>
<dbReference type="STRING" id="880071.Fleli_0862"/>
<dbReference type="PANTHER" id="PTHR46111:SF2">
    <property type="entry name" value="SAM-DEPENDENT METHYLTRANSFERASE"/>
    <property type="match status" value="1"/>
</dbReference>
<dbReference type="Gene3D" id="3.40.1010.10">
    <property type="entry name" value="Cobalt-precorrin-4 Transmethylase, Domain 1"/>
    <property type="match status" value="1"/>
</dbReference>
<keyword evidence="1" id="KW-0808">Transferase</keyword>
<gene>
    <name evidence="1" type="ordered locus">Fleli_0862</name>
</gene>
<organism evidence="1 2">
    <name type="scientific">Bernardetia litoralis (strain ATCC 23117 / DSM 6794 / NBRC 15988 / NCIMB 1366 / Fx l1 / Sio-4)</name>
    <name type="common">Flexibacter litoralis</name>
    <dbReference type="NCBI Taxonomy" id="880071"/>
    <lineage>
        <taxon>Bacteria</taxon>
        <taxon>Pseudomonadati</taxon>
        <taxon>Bacteroidota</taxon>
        <taxon>Cytophagia</taxon>
        <taxon>Cytophagales</taxon>
        <taxon>Bernardetiaceae</taxon>
        <taxon>Bernardetia</taxon>
    </lineage>
</organism>
<evidence type="ECO:0000313" key="1">
    <source>
        <dbReference type="EMBL" id="AFM03319.1"/>
    </source>
</evidence>
<dbReference type="Proteomes" id="UP000006054">
    <property type="component" value="Chromosome"/>
</dbReference>